<dbReference type="EMBL" id="FNIN01000018">
    <property type="protein sequence ID" value="SDO06036.1"/>
    <property type="molecule type" value="Genomic_DNA"/>
</dbReference>
<evidence type="ECO:0000256" key="11">
    <source>
        <dbReference type="NCBIfam" id="TIGR02224"/>
    </source>
</evidence>
<feature type="active site" evidence="10">
    <location>
        <position position="275"/>
    </location>
</feature>
<evidence type="ECO:0000256" key="2">
    <source>
        <dbReference type="ARBA" id="ARBA00006657"/>
    </source>
</evidence>
<keyword evidence="3 10" id="KW-0963">Cytoplasm</keyword>
<keyword evidence="5 10" id="KW-0159">Chromosome partition</keyword>
<dbReference type="InterPro" id="IPR011010">
    <property type="entry name" value="DNA_brk_join_enz"/>
</dbReference>
<proteinExistence type="inferred from homology"/>
<evidence type="ECO:0000256" key="5">
    <source>
        <dbReference type="ARBA" id="ARBA00022829"/>
    </source>
</evidence>
<dbReference type="SUPFAM" id="SSF56349">
    <property type="entry name" value="DNA breaking-rejoining enzymes"/>
    <property type="match status" value="1"/>
</dbReference>
<name>A0A1H0GGM1_9BACT</name>
<feature type="active site" evidence="10">
    <location>
        <position position="179"/>
    </location>
</feature>
<dbReference type="InterPro" id="IPR010998">
    <property type="entry name" value="Integrase_recombinase_N"/>
</dbReference>
<comment type="subcellular location">
    <subcellularLocation>
        <location evidence="1 10">Cytoplasm</location>
    </subcellularLocation>
</comment>
<dbReference type="OrthoDB" id="9801717at2"/>
<dbReference type="PROSITE" id="PS51900">
    <property type="entry name" value="CB"/>
    <property type="match status" value="1"/>
</dbReference>
<evidence type="ECO:0000256" key="4">
    <source>
        <dbReference type="ARBA" id="ARBA00022618"/>
    </source>
</evidence>
<keyword evidence="9 10" id="KW-0131">Cell cycle</keyword>
<evidence type="ECO:0000259" key="13">
    <source>
        <dbReference type="PROSITE" id="PS51900"/>
    </source>
</evidence>
<dbReference type="NCBIfam" id="NF001399">
    <property type="entry name" value="PRK00283.1"/>
    <property type="match status" value="1"/>
</dbReference>
<dbReference type="InterPro" id="IPR023009">
    <property type="entry name" value="Tyrosine_recombinase_XerC/XerD"/>
</dbReference>
<dbReference type="Pfam" id="PF02899">
    <property type="entry name" value="Phage_int_SAM_1"/>
    <property type="match status" value="1"/>
</dbReference>
<dbReference type="RefSeq" id="WP_092066644.1">
    <property type="nucleotide sequence ID" value="NZ_FNIN01000018.1"/>
</dbReference>
<keyword evidence="4 10" id="KW-0132">Cell division</keyword>
<reference evidence="14 15" key="1">
    <citation type="submission" date="2016-10" db="EMBL/GenBank/DDBJ databases">
        <authorList>
            <person name="de Groot N.N."/>
        </authorList>
    </citation>
    <scope>NUCLEOTIDE SEQUENCE [LARGE SCALE GENOMIC DNA]</scope>
    <source>
        <strain evidence="14 15">DSM 15269</strain>
    </source>
</reference>
<keyword evidence="8 10" id="KW-0233">DNA recombination</keyword>
<evidence type="ECO:0000256" key="3">
    <source>
        <dbReference type="ARBA" id="ARBA00022490"/>
    </source>
</evidence>
<evidence type="ECO:0000256" key="8">
    <source>
        <dbReference type="ARBA" id="ARBA00023172"/>
    </source>
</evidence>
<accession>A0A1H0GGM1</accession>
<protein>
    <recommendedName>
        <fullName evidence="10 11">Tyrosine recombinase XerC</fullName>
    </recommendedName>
</protein>
<feature type="domain" description="Core-binding (CB)" evidence="13">
    <location>
        <begin position="6"/>
        <end position="94"/>
    </location>
</feature>
<dbReference type="HAMAP" id="MF_01808">
    <property type="entry name" value="Recomb_XerC_XerD"/>
    <property type="match status" value="1"/>
</dbReference>
<keyword evidence="15" id="KW-1185">Reference proteome</keyword>
<comment type="function">
    <text evidence="10">Site-specific tyrosine recombinase, which acts by catalyzing the cutting and rejoining of the recombining DNA molecules. The XerC-XerD complex is essential to convert dimers of the bacterial chromosome into monomers to permit their segregation at cell division. It also contributes to the segregational stability of plasmids.</text>
</comment>
<evidence type="ECO:0000259" key="12">
    <source>
        <dbReference type="PROSITE" id="PS51898"/>
    </source>
</evidence>
<feature type="domain" description="Tyr recombinase" evidence="12">
    <location>
        <begin position="115"/>
        <end position="297"/>
    </location>
</feature>
<dbReference type="GO" id="GO:0006313">
    <property type="term" value="P:DNA transposition"/>
    <property type="evidence" value="ECO:0007669"/>
    <property type="project" value="UniProtKB-UniRule"/>
</dbReference>
<dbReference type="InterPro" id="IPR013762">
    <property type="entry name" value="Integrase-like_cat_sf"/>
</dbReference>
<dbReference type="GO" id="GO:0009037">
    <property type="term" value="F:tyrosine-based site-specific recombinase activity"/>
    <property type="evidence" value="ECO:0007669"/>
    <property type="project" value="UniProtKB-UniRule"/>
</dbReference>
<dbReference type="PROSITE" id="PS51898">
    <property type="entry name" value="TYR_RECOMBINASE"/>
    <property type="match status" value="1"/>
</dbReference>
<feature type="active site" evidence="10">
    <location>
        <position position="249"/>
    </location>
</feature>
<dbReference type="InterPro" id="IPR011931">
    <property type="entry name" value="Recomb_XerC"/>
</dbReference>
<evidence type="ECO:0000256" key="1">
    <source>
        <dbReference type="ARBA" id="ARBA00004496"/>
    </source>
</evidence>
<dbReference type="PANTHER" id="PTHR30349">
    <property type="entry name" value="PHAGE INTEGRASE-RELATED"/>
    <property type="match status" value="1"/>
</dbReference>
<evidence type="ECO:0000256" key="10">
    <source>
        <dbReference type="HAMAP-Rule" id="MF_01808"/>
    </source>
</evidence>
<dbReference type="PANTHER" id="PTHR30349:SF41">
    <property type="entry name" value="INTEGRASE_RECOMBINASE PROTEIN MJ0367-RELATED"/>
    <property type="match status" value="1"/>
</dbReference>
<gene>
    <name evidence="10" type="primary">xerC</name>
    <name evidence="14" type="ORF">SAMN04488516_11821</name>
</gene>
<dbReference type="InterPro" id="IPR004107">
    <property type="entry name" value="Integrase_SAM-like_N"/>
</dbReference>
<dbReference type="NCBIfam" id="TIGR02224">
    <property type="entry name" value="recomb_XerC"/>
    <property type="match status" value="1"/>
</dbReference>
<feature type="active site" evidence="10">
    <location>
        <position position="252"/>
    </location>
</feature>
<keyword evidence="6 10" id="KW-0229">DNA integration</keyword>
<dbReference type="GO" id="GO:0007059">
    <property type="term" value="P:chromosome segregation"/>
    <property type="evidence" value="ECO:0007669"/>
    <property type="project" value="UniProtKB-UniRule"/>
</dbReference>
<dbReference type="Proteomes" id="UP000199602">
    <property type="component" value="Unassembled WGS sequence"/>
</dbReference>
<organism evidence="14 15">
    <name type="scientific">Desulfonauticus submarinus</name>
    <dbReference type="NCBI Taxonomy" id="206665"/>
    <lineage>
        <taxon>Bacteria</taxon>
        <taxon>Pseudomonadati</taxon>
        <taxon>Thermodesulfobacteriota</taxon>
        <taxon>Desulfovibrionia</taxon>
        <taxon>Desulfovibrionales</taxon>
        <taxon>Desulfonauticaceae</taxon>
        <taxon>Desulfonauticus</taxon>
    </lineage>
</organism>
<feature type="active site" evidence="10">
    <location>
        <position position="155"/>
    </location>
</feature>
<dbReference type="Gene3D" id="1.10.443.10">
    <property type="entry name" value="Intergrase catalytic core"/>
    <property type="match status" value="1"/>
</dbReference>
<dbReference type="CDD" id="cd00798">
    <property type="entry name" value="INT_XerDC_C"/>
    <property type="match status" value="1"/>
</dbReference>
<dbReference type="GO" id="GO:0003677">
    <property type="term" value="F:DNA binding"/>
    <property type="evidence" value="ECO:0007669"/>
    <property type="project" value="UniProtKB-UniRule"/>
</dbReference>
<keyword evidence="7 10" id="KW-0238">DNA-binding</keyword>
<dbReference type="InterPro" id="IPR050090">
    <property type="entry name" value="Tyrosine_recombinase_XerCD"/>
</dbReference>
<evidence type="ECO:0000256" key="7">
    <source>
        <dbReference type="ARBA" id="ARBA00023125"/>
    </source>
</evidence>
<dbReference type="Pfam" id="PF00589">
    <property type="entry name" value="Phage_integrase"/>
    <property type="match status" value="1"/>
</dbReference>
<sequence length="306" mass="34843">MSWTEENLPINLQIFLAYLDVEKGYSKATISAYGRDLIDFESYLQSVAKTLDSPQHIEKNDILSYLSSLYAKNLQKSSMARKLSSLRTFFNFLLKRKKISKNPILGIKNPKQDKKIPRVLNIDQILTLLETDLEPTPKNLRNLALAELIYGSGLRISEAIGLNLGDIDLGQNIVIVLGKGQKQRMVPISSKANKRLLNYLDQRQAFNPKPTEEAFFLGMRGKRLNRREANRILLKLAQQAKLDLNISPHTLRHSFATHLLQAGADLRTVQELLGHSRISTTQRYTHLNLDNIMKIYDTAHPLAKKK</sequence>
<evidence type="ECO:0000256" key="6">
    <source>
        <dbReference type="ARBA" id="ARBA00022908"/>
    </source>
</evidence>
<evidence type="ECO:0000313" key="14">
    <source>
        <dbReference type="EMBL" id="SDO06036.1"/>
    </source>
</evidence>
<dbReference type="InterPro" id="IPR044068">
    <property type="entry name" value="CB"/>
</dbReference>
<dbReference type="STRING" id="206665.SAMN04488516_11821"/>
<dbReference type="Gene3D" id="1.10.150.130">
    <property type="match status" value="1"/>
</dbReference>
<dbReference type="GO" id="GO:0005737">
    <property type="term" value="C:cytoplasm"/>
    <property type="evidence" value="ECO:0007669"/>
    <property type="project" value="UniProtKB-SubCell"/>
</dbReference>
<evidence type="ECO:0000313" key="15">
    <source>
        <dbReference type="Proteomes" id="UP000199602"/>
    </source>
</evidence>
<dbReference type="GO" id="GO:0051301">
    <property type="term" value="P:cell division"/>
    <property type="evidence" value="ECO:0007669"/>
    <property type="project" value="UniProtKB-UniRule"/>
</dbReference>
<feature type="active site" description="O-(3'-phospho-DNA)-tyrosine intermediate" evidence="10">
    <location>
        <position position="284"/>
    </location>
</feature>
<comment type="subunit">
    <text evidence="10">Forms a cyclic heterotetrameric complex composed of two molecules of XerC and two molecules of XerD.</text>
</comment>
<dbReference type="InterPro" id="IPR002104">
    <property type="entry name" value="Integrase_catalytic"/>
</dbReference>
<dbReference type="AlphaFoldDB" id="A0A1H0GGM1"/>
<comment type="similarity">
    <text evidence="2 10">Belongs to the 'phage' integrase family. XerC subfamily.</text>
</comment>
<evidence type="ECO:0000256" key="9">
    <source>
        <dbReference type="ARBA" id="ARBA00023306"/>
    </source>
</evidence>